<dbReference type="PANTHER" id="PTHR42852:SF13">
    <property type="entry name" value="PROTEIN DIPZ"/>
    <property type="match status" value="1"/>
</dbReference>
<gene>
    <name evidence="4" type="ORF">ACFO0N_02180</name>
</gene>
<organism evidence="4 5">
    <name type="scientific">Halobium salinum</name>
    <dbReference type="NCBI Taxonomy" id="1364940"/>
    <lineage>
        <taxon>Archaea</taxon>
        <taxon>Methanobacteriati</taxon>
        <taxon>Methanobacteriota</taxon>
        <taxon>Stenosarchaea group</taxon>
        <taxon>Halobacteria</taxon>
        <taxon>Halobacteriales</taxon>
        <taxon>Haloferacaceae</taxon>
        <taxon>Halobium</taxon>
    </lineage>
</organism>
<dbReference type="InterPro" id="IPR017937">
    <property type="entry name" value="Thioredoxin_CS"/>
</dbReference>
<keyword evidence="5" id="KW-1185">Reference proteome</keyword>
<proteinExistence type="predicted"/>
<dbReference type="InterPro" id="IPR050553">
    <property type="entry name" value="Thioredoxin_ResA/DsbE_sf"/>
</dbReference>
<dbReference type="InterPro" id="IPR036249">
    <property type="entry name" value="Thioredoxin-like_sf"/>
</dbReference>
<dbReference type="GO" id="GO:0017004">
    <property type="term" value="P:cytochrome complex assembly"/>
    <property type="evidence" value="ECO:0007669"/>
    <property type="project" value="UniProtKB-KW"/>
</dbReference>
<feature type="domain" description="Thioredoxin" evidence="3">
    <location>
        <begin position="26"/>
        <end position="172"/>
    </location>
</feature>
<comment type="caution">
    <text evidence="4">The sequence shown here is derived from an EMBL/GenBank/DDBJ whole genome shotgun (WGS) entry which is preliminary data.</text>
</comment>
<dbReference type="SUPFAM" id="SSF52833">
    <property type="entry name" value="Thioredoxin-like"/>
    <property type="match status" value="1"/>
</dbReference>
<dbReference type="AlphaFoldDB" id="A0ABD5P8B3"/>
<evidence type="ECO:0000256" key="1">
    <source>
        <dbReference type="ARBA" id="ARBA00004196"/>
    </source>
</evidence>
<dbReference type="Pfam" id="PF08534">
    <property type="entry name" value="Redoxin"/>
    <property type="match status" value="1"/>
</dbReference>
<sequence>MTDRRTFLAGVAGAGVVGGGAWVATNGLPGATPTTTVETVDARGSTAGEQAVPVPGEVTLVDLFATWCAPCEAQMNSLVSIHEAFGDRVRFVSVTNERFGNGFTRDDLREWWVGHEGNWTLGADPESRLQEALGAGGIPYLVVADADGRITWRHGGLASEASIRRALEGALDG</sequence>
<dbReference type="CDD" id="cd02966">
    <property type="entry name" value="TlpA_like_family"/>
    <property type="match status" value="1"/>
</dbReference>
<name>A0ABD5P8B3_9EURY</name>
<dbReference type="Proteomes" id="UP001595921">
    <property type="component" value="Unassembled WGS sequence"/>
</dbReference>
<evidence type="ECO:0000259" key="3">
    <source>
        <dbReference type="PROSITE" id="PS51352"/>
    </source>
</evidence>
<keyword evidence="2" id="KW-0201">Cytochrome c-type biogenesis</keyword>
<dbReference type="Gene3D" id="3.40.30.10">
    <property type="entry name" value="Glutaredoxin"/>
    <property type="match status" value="1"/>
</dbReference>
<dbReference type="EMBL" id="JBHSDS010000002">
    <property type="protein sequence ID" value="MFC4356751.1"/>
    <property type="molecule type" value="Genomic_DNA"/>
</dbReference>
<protein>
    <submittedName>
        <fullName evidence="4">TlpA family protein disulfide reductase</fullName>
    </submittedName>
</protein>
<dbReference type="PROSITE" id="PS51318">
    <property type="entry name" value="TAT"/>
    <property type="match status" value="1"/>
</dbReference>
<accession>A0ABD5P8B3</accession>
<dbReference type="RefSeq" id="WP_267625187.1">
    <property type="nucleotide sequence ID" value="NZ_JAODIW010000010.1"/>
</dbReference>
<dbReference type="PROSITE" id="PS00194">
    <property type="entry name" value="THIOREDOXIN_1"/>
    <property type="match status" value="1"/>
</dbReference>
<dbReference type="InterPro" id="IPR013740">
    <property type="entry name" value="Redoxin"/>
</dbReference>
<dbReference type="InterPro" id="IPR013766">
    <property type="entry name" value="Thioredoxin_domain"/>
</dbReference>
<dbReference type="InterPro" id="IPR006311">
    <property type="entry name" value="TAT_signal"/>
</dbReference>
<evidence type="ECO:0000256" key="2">
    <source>
        <dbReference type="ARBA" id="ARBA00022748"/>
    </source>
</evidence>
<evidence type="ECO:0000313" key="4">
    <source>
        <dbReference type="EMBL" id="MFC4356751.1"/>
    </source>
</evidence>
<dbReference type="PANTHER" id="PTHR42852">
    <property type="entry name" value="THIOL:DISULFIDE INTERCHANGE PROTEIN DSBE"/>
    <property type="match status" value="1"/>
</dbReference>
<comment type="subcellular location">
    <subcellularLocation>
        <location evidence="1">Cell envelope</location>
    </subcellularLocation>
</comment>
<reference evidence="4 5" key="1">
    <citation type="journal article" date="2019" name="Int. J. Syst. Evol. Microbiol.">
        <title>The Global Catalogue of Microorganisms (GCM) 10K type strain sequencing project: providing services to taxonomists for standard genome sequencing and annotation.</title>
        <authorList>
            <consortium name="The Broad Institute Genomics Platform"/>
            <consortium name="The Broad Institute Genome Sequencing Center for Infectious Disease"/>
            <person name="Wu L."/>
            <person name="Ma J."/>
        </authorList>
    </citation>
    <scope>NUCLEOTIDE SEQUENCE [LARGE SCALE GENOMIC DNA]</scope>
    <source>
        <strain evidence="4 5">CGMCC 1.12553</strain>
    </source>
</reference>
<evidence type="ECO:0000313" key="5">
    <source>
        <dbReference type="Proteomes" id="UP001595921"/>
    </source>
</evidence>
<dbReference type="PROSITE" id="PS51352">
    <property type="entry name" value="THIOREDOXIN_2"/>
    <property type="match status" value="1"/>
</dbReference>